<protein>
    <recommendedName>
        <fullName evidence="2">Retrotransposon Copia-like N-terminal domain-containing protein</fullName>
    </recommendedName>
</protein>
<dbReference type="InterPro" id="IPR029472">
    <property type="entry name" value="Copia-like_N"/>
</dbReference>
<feature type="region of interest" description="Disordered" evidence="1">
    <location>
        <begin position="1"/>
        <end position="20"/>
    </location>
</feature>
<feature type="domain" description="Retrotransposon Copia-like N-terminal" evidence="2">
    <location>
        <begin position="34"/>
        <end position="70"/>
    </location>
</feature>
<dbReference type="PANTHER" id="PTHR34222">
    <property type="entry name" value="GAG_PRE-INTEGRS DOMAIN-CONTAINING PROTEIN"/>
    <property type="match status" value="1"/>
</dbReference>
<evidence type="ECO:0000256" key="1">
    <source>
        <dbReference type="SAM" id="MobiDB-lite"/>
    </source>
</evidence>
<proteinExistence type="predicted"/>
<dbReference type="Pfam" id="PF14244">
    <property type="entry name" value="Retrotran_gag_3"/>
    <property type="match status" value="1"/>
</dbReference>
<accession>A0AAW2UH73</accession>
<gene>
    <name evidence="3" type="ORF">Slati_3442700</name>
</gene>
<organism evidence="3">
    <name type="scientific">Sesamum latifolium</name>
    <dbReference type="NCBI Taxonomy" id="2727402"/>
    <lineage>
        <taxon>Eukaryota</taxon>
        <taxon>Viridiplantae</taxon>
        <taxon>Streptophyta</taxon>
        <taxon>Embryophyta</taxon>
        <taxon>Tracheophyta</taxon>
        <taxon>Spermatophyta</taxon>
        <taxon>Magnoliopsida</taxon>
        <taxon>eudicotyledons</taxon>
        <taxon>Gunneridae</taxon>
        <taxon>Pentapetalae</taxon>
        <taxon>asterids</taxon>
        <taxon>lamiids</taxon>
        <taxon>Lamiales</taxon>
        <taxon>Pedaliaceae</taxon>
        <taxon>Sesamum</taxon>
    </lineage>
</organism>
<sequence length="262" mass="29643">MAIEVAESSTGGEVARTTPAARSTFGSEVLQLLSSDHPGLILVSSPLDGKNFHAWSKAVRHALGAKSKPGLSPRYGQCNGPLLYQLENGRFLLLDKFLMGLNDEYDNIRSQILVNEPLPSVNMAYSLVLRVEKQRTRVIFLLLCSVLKCSCFEKQRQVHINVIEPPEGVSMHTGVYDRKKDGNNFRRRSAVEKRGLKCEHCNRLRHDKTTCFKLHSVPDWYKELNDQRKKNTTGGKVVFAVNNAERTVQQEEKKEEKAYVLM</sequence>
<reference evidence="3" key="2">
    <citation type="journal article" date="2024" name="Plant">
        <title>Genomic evolution and insights into agronomic trait innovations of Sesamum species.</title>
        <authorList>
            <person name="Miao H."/>
            <person name="Wang L."/>
            <person name="Qu L."/>
            <person name="Liu H."/>
            <person name="Sun Y."/>
            <person name="Le M."/>
            <person name="Wang Q."/>
            <person name="Wei S."/>
            <person name="Zheng Y."/>
            <person name="Lin W."/>
            <person name="Duan Y."/>
            <person name="Cao H."/>
            <person name="Xiong S."/>
            <person name="Wang X."/>
            <person name="Wei L."/>
            <person name="Li C."/>
            <person name="Ma Q."/>
            <person name="Ju M."/>
            <person name="Zhao R."/>
            <person name="Li G."/>
            <person name="Mu C."/>
            <person name="Tian Q."/>
            <person name="Mei H."/>
            <person name="Zhang T."/>
            <person name="Gao T."/>
            <person name="Zhang H."/>
        </authorList>
    </citation>
    <scope>NUCLEOTIDE SEQUENCE</scope>
    <source>
        <strain evidence="3">KEN1</strain>
    </source>
</reference>
<name>A0AAW2UH73_9LAMI</name>
<evidence type="ECO:0000313" key="3">
    <source>
        <dbReference type="EMBL" id="KAL0416108.1"/>
    </source>
</evidence>
<dbReference type="PANTHER" id="PTHR34222:SF99">
    <property type="entry name" value="PROTEIN, PUTATIVE-RELATED"/>
    <property type="match status" value="1"/>
</dbReference>
<comment type="caution">
    <text evidence="3">The sequence shown here is derived from an EMBL/GenBank/DDBJ whole genome shotgun (WGS) entry which is preliminary data.</text>
</comment>
<dbReference type="AlphaFoldDB" id="A0AAW2UH73"/>
<evidence type="ECO:0000259" key="2">
    <source>
        <dbReference type="Pfam" id="PF14244"/>
    </source>
</evidence>
<reference evidence="3" key="1">
    <citation type="submission" date="2020-06" db="EMBL/GenBank/DDBJ databases">
        <authorList>
            <person name="Li T."/>
            <person name="Hu X."/>
            <person name="Zhang T."/>
            <person name="Song X."/>
            <person name="Zhang H."/>
            <person name="Dai N."/>
            <person name="Sheng W."/>
            <person name="Hou X."/>
            <person name="Wei L."/>
        </authorList>
    </citation>
    <scope>NUCLEOTIDE SEQUENCE</scope>
    <source>
        <strain evidence="3">KEN1</strain>
        <tissue evidence="3">Leaf</tissue>
    </source>
</reference>
<dbReference type="EMBL" id="JACGWN010000012">
    <property type="protein sequence ID" value="KAL0416108.1"/>
    <property type="molecule type" value="Genomic_DNA"/>
</dbReference>